<dbReference type="InterPro" id="IPR032315">
    <property type="entry name" value="DUF4846"/>
</dbReference>
<dbReference type="OrthoDB" id="5511471at2"/>
<gene>
    <name evidence="1" type="ORF">CRP01_16585</name>
</gene>
<dbReference type="AlphaFoldDB" id="A0A2D0NAR6"/>
<evidence type="ECO:0008006" key="3">
    <source>
        <dbReference type="Google" id="ProtNLM"/>
    </source>
</evidence>
<name>A0A2D0NAR6_FLAN2</name>
<proteinExistence type="predicted"/>
<organism evidence="1 2">
    <name type="scientific">Flavilitoribacter nigricans (strain ATCC 23147 / DSM 23189 / NBRC 102662 / NCIMB 1420 / SS-2)</name>
    <name type="common">Lewinella nigricans</name>
    <dbReference type="NCBI Taxonomy" id="1122177"/>
    <lineage>
        <taxon>Bacteria</taxon>
        <taxon>Pseudomonadati</taxon>
        <taxon>Bacteroidota</taxon>
        <taxon>Saprospiria</taxon>
        <taxon>Saprospirales</taxon>
        <taxon>Lewinellaceae</taxon>
        <taxon>Flavilitoribacter</taxon>
    </lineage>
</organism>
<evidence type="ECO:0000313" key="1">
    <source>
        <dbReference type="EMBL" id="PHN05604.1"/>
    </source>
</evidence>
<sequence length="296" mass="33369">MIRALSFLLLIAACSPSIDELSSLGSFPFEISKLLTLSESPARDTAVLDPLGETSADRFQPPSGFQRVTYPAGTFGHYLQHFPLQAHGRAVYLFDGRLKNRQDVHAAVLDIDVGKRDLQQCADAVMRLRAEYLWQGKRFDAIHFNFTNGFAAPYSRWRSGERIRVTGNEVSWVRSSRNSETYASFRSYLTMIFAFSGTLSLSRDLKPKPLREIEAGDVFIEGGSPGHAVLVMDKAVHPETGEILVLLAQSYMPAQDIHILRNFRDDAMSPWYSLEDFSDKVRTPEWHFSPSDLKAF</sequence>
<dbReference type="Pfam" id="PF16138">
    <property type="entry name" value="DUF4846"/>
    <property type="match status" value="1"/>
</dbReference>
<keyword evidence="2" id="KW-1185">Reference proteome</keyword>
<accession>A0A2D0NAR6</accession>
<evidence type="ECO:0000313" key="2">
    <source>
        <dbReference type="Proteomes" id="UP000223913"/>
    </source>
</evidence>
<dbReference type="RefSeq" id="WP_099151180.1">
    <property type="nucleotide sequence ID" value="NZ_PDUD01000021.1"/>
</dbReference>
<protein>
    <recommendedName>
        <fullName evidence="3">DUF4846 domain-containing protein</fullName>
    </recommendedName>
</protein>
<dbReference type="EMBL" id="PDUD01000021">
    <property type="protein sequence ID" value="PHN05604.1"/>
    <property type="molecule type" value="Genomic_DNA"/>
</dbReference>
<reference evidence="1 2" key="1">
    <citation type="submission" date="2017-10" db="EMBL/GenBank/DDBJ databases">
        <title>The draft genome sequence of Lewinella nigricans NBRC 102662.</title>
        <authorList>
            <person name="Wang K."/>
        </authorList>
    </citation>
    <scope>NUCLEOTIDE SEQUENCE [LARGE SCALE GENOMIC DNA]</scope>
    <source>
        <strain evidence="1 2">NBRC 102662</strain>
    </source>
</reference>
<comment type="caution">
    <text evidence="1">The sequence shown here is derived from an EMBL/GenBank/DDBJ whole genome shotgun (WGS) entry which is preliminary data.</text>
</comment>
<dbReference type="Proteomes" id="UP000223913">
    <property type="component" value="Unassembled WGS sequence"/>
</dbReference>